<dbReference type="AlphaFoldDB" id="A0A5N6LEC4"/>
<comment type="caution">
    <text evidence="1">The sequence shown here is derived from an EMBL/GenBank/DDBJ whole genome shotgun (WGS) entry which is preliminary data.</text>
</comment>
<dbReference type="Proteomes" id="UP000326396">
    <property type="component" value="Unassembled WGS sequence"/>
</dbReference>
<reference evidence="1 2" key="1">
    <citation type="submission" date="2019-05" db="EMBL/GenBank/DDBJ databases">
        <title>Mikania micrantha, genome provides insights into the molecular mechanism of rapid growth.</title>
        <authorList>
            <person name="Liu B."/>
        </authorList>
    </citation>
    <scope>NUCLEOTIDE SEQUENCE [LARGE SCALE GENOMIC DNA]</scope>
    <source>
        <strain evidence="1">NLD-2019</strain>
        <tissue evidence="1">Leaf</tissue>
    </source>
</reference>
<accession>A0A5N6LEC4</accession>
<proteinExistence type="predicted"/>
<evidence type="ECO:0000313" key="1">
    <source>
        <dbReference type="EMBL" id="KAD0832395.1"/>
    </source>
</evidence>
<gene>
    <name evidence="1" type="ORF">E3N88_43648</name>
</gene>
<keyword evidence="2" id="KW-1185">Reference proteome</keyword>
<organism evidence="1 2">
    <name type="scientific">Mikania micrantha</name>
    <name type="common">bitter vine</name>
    <dbReference type="NCBI Taxonomy" id="192012"/>
    <lineage>
        <taxon>Eukaryota</taxon>
        <taxon>Viridiplantae</taxon>
        <taxon>Streptophyta</taxon>
        <taxon>Embryophyta</taxon>
        <taxon>Tracheophyta</taxon>
        <taxon>Spermatophyta</taxon>
        <taxon>Magnoliopsida</taxon>
        <taxon>eudicotyledons</taxon>
        <taxon>Gunneridae</taxon>
        <taxon>Pentapetalae</taxon>
        <taxon>asterids</taxon>
        <taxon>campanulids</taxon>
        <taxon>Asterales</taxon>
        <taxon>Asteraceae</taxon>
        <taxon>Asteroideae</taxon>
        <taxon>Heliantheae alliance</taxon>
        <taxon>Eupatorieae</taxon>
        <taxon>Mikania</taxon>
    </lineage>
</organism>
<protein>
    <submittedName>
        <fullName evidence="1">Uncharacterized protein</fullName>
    </submittedName>
</protein>
<dbReference type="EMBL" id="SZYD01001349">
    <property type="protein sequence ID" value="KAD0832395.1"/>
    <property type="molecule type" value="Genomic_DNA"/>
</dbReference>
<evidence type="ECO:0000313" key="2">
    <source>
        <dbReference type="Proteomes" id="UP000326396"/>
    </source>
</evidence>
<name>A0A5N6LEC4_9ASTR</name>
<sequence length="159" mass="16901">MPEELVRVHIRTCEGDKHDQVFLDRRNQEAVSYKQLPEDHHVKMHSERIVDEAARLVTARANISRELLSHGMMPLLRGIGNGKAGLGLRFGGRYLGGGLAELVESVEIGADEMFGGGTDGVGDVDVGRVVSGEVGSVGVGRNVSVVVVEVGSDRSGSIG</sequence>